<proteinExistence type="predicted"/>
<dbReference type="Proteomes" id="UP000030760">
    <property type="component" value="Unassembled WGS sequence"/>
</dbReference>
<dbReference type="AlphaFoldDB" id="M3F9T2"/>
<evidence type="ECO:0000313" key="3">
    <source>
        <dbReference type="EMBL" id="EMF58483.1"/>
    </source>
</evidence>
<organism evidence="3 4">
    <name type="scientific">Streptomyces bottropensis ATCC 25435</name>
    <dbReference type="NCBI Taxonomy" id="1054862"/>
    <lineage>
        <taxon>Bacteria</taxon>
        <taxon>Bacillati</taxon>
        <taxon>Actinomycetota</taxon>
        <taxon>Actinomycetes</taxon>
        <taxon>Kitasatosporales</taxon>
        <taxon>Streptomycetaceae</taxon>
        <taxon>Streptomyces</taxon>
    </lineage>
</organism>
<keyword evidence="1" id="KW-0808">Transferase</keyword>
<dbReference type="Pfam" id="PF13581">
    <property type="entry name" value="HATPase_c_2"/>
    <property type="match status" value="1"/>
</dbReference>
<evidence type="ECO:0000256" key="1">
    <source>
        <dbReference type="ARBA" id="ARBA00022527"/>
    </source>
</evidence>
<dbReference type="GO" id="GO:0004674">
    <property type="term" value="F:protein serine/threonine kinase activity"/>
    <property type="evidence" value="ECO:0007669"/>
    <property type="project" value="UniProtKB-KW"/>
</dbReference>
<sequence>MGFSFRPALSIAVTTLDVGVTTEDGRRPHPNTFGRRIVHRFERQIYAHLGGSPRVTAQVVAVWREAPVRDRSRTIRSLSDTGPVGKGRLAMADHLEASVTLPSDPASVSAARNYVVTVLAEWGLPGDTGIADTVRLIVSELATNAVQHTLGQSPTFTVDIALDRDEQLRIGVTDSHPRFPKRLPAAVQQDNGRGMVIIRWLTAECGGRLSVRPTREGGKTVAIELPWTVPVQPVTAGGPPET</sequence>
<gene>
    <name evidence="3" type="ORF">SBD_1155</name>
</gene>
<dbReference type="EMBL" id="KB405056">
    <property type="protein sequence ID" value="EMF58483.1"/>
    <property type="molecule type" value="Genomic_DNA"/>
</dbReference>
<reference evidence="4" key="1">
    <citation type="journal article" date="2013" name="Genome Announc.">
        <title>Draft Genome Sequence of Streptomyces bottropensis ATCC 25435, a Bottromycin-Producing Actinomycete.</title>
        <authorList>
            <person name="Zhang H."/>
            <person name="Zhou W."/>
            <person name="Zhuang Y."/>
            <person name="Liang X."/>
            <person name="Liu T."/>
        </authorList>
    </citation>
    <scope>NUCLEOTIDE SEQUENCE [LARGE SCALE GENOMIC DNA]</scope>
    <source>
        <strain evidence="4">ATCC 25435</strain>
    </source>
</reference>
<evidence type="ECO:0000313" key="4">
    <source>
        <dbReference type="Proteomes" id="UP000030760"/>
    </source>
</evidence>
<dbReference type="PANTHER" id="PTHR35526">
    <property type="entry name" value="ANTI-SIGMA-F FACTOR RSBW-RELATED"/>
    <property type="match status" value="1"/>
</dbReference>
<dbReference type="SUPFAM" id="SSF55874">
    <property type="entry name" value="ATPase domain of HSP90 chaperone/DNA topoisomerase II/histidine kinase"/>
    <property type="match status" value="1"/>
</dbReference>
<protein>
    <submittedName>
        <fullName evidence="3">Regulatory protein</fullName>
    </submittedName>
</protein>
<dbReference type="InterPro" id="IPR036890">
    <property type="entry name" value="HATPase_C_sf"/>
</dbReference>
<evidence type="ECO:0000259" key="2">
    <source>
        <dbReference type="Pfam" id="PF13581"/>
    </source>
</evidence>
<dbReference type="CDD" id="cd16936">
    <property type="entry name" value="HATPase_RsbW-like"/>
    <property type="match status" value="1"/>
</dbReference>
<feature type="domain" description="Histidine kinase/HSP90-like ATPase" evidence="2">
    <location>
        <begin position="101"/>
        <end position="221"/>
    </location>
</feature>
<keyword evidence="1" id="KW-0723">Serine/threonine-protein kinase</keyword>
<dbReference type="PANTHER" id="PTHR35526:SF3">
    <property type="entry name" value="ANTI-SIGMA-F FACTOR RSBW"/>
    <property type="match status" value="1"/>
</dbReference>
<dbReference type="InterPro" id="IPR003594">
    <property type="entry name" value="HATPase_dom"/>
</dbReference>
<name>M3F9T2_9ACTN</name>
<accession>M3F9T2</accession>
<keyword evidence="1" id="KW-0418">Kinase</keyword>
<dbReference type="Gene3D" id="3.30.565.10">
    <property type="entry name" value="Histidine kinase-like ATPase, C-terminal domain"/>
    <property type="match status" value="1"/>
</dbReference>
<dbReference type="InterPro" id="IPR050267">
    <property type="entry name" value="Anti-sigma-factor_SerPK"/>
</dbReference>